<gene>
    <name evidence="6" type="ORF">BEN30_03605</name>
</gene>
<dbReference type="PANTHER" id="PTHR37164">
    <property type="entry name" value="BACTERIOHEMERYTHRIN"/>
    <property type="match status" value="1"/>
</dbReference>
<evidence type="ECO:0000256" key="3">
    <source>
        <dbReference type="ARBA" id="ARBA00022723"/>
    </source>
</evidence>
<dbReference type="CDD" id="cd12107">
    <property type="entry name" value="Hemerythrin"/>
    <property type="match status" value="1"/>
</dbReference>
<comment type="caution">
    <text evidence="6">The sequence shown here is derived from an EMBL/GenBank/DDBJ whole genome shotgun (WGS) entry which is preliminary data.</text>
</comment>
<evidence type="ECO:0000313" key="7">
    <source>
        <dbReference type="Proteomes" id="UP000095347"/>
    </source>
</evidence>
<dbReference type="PROSITE" id="PS00550">
    <property type="entry name" value="HEMERYTHRINS"/>
    <property type="match status" value="1"/>
</dbReference>
<evidence type="ECO:0000259" key="5">
    <source>
        <dbReference type="Pfam" id="PF01814"/>
    </source>
</evidence>
<evidence type="ECO:0000313" key="6">
    <source>
        <dbReference type="EMBL" id="OEJ69191.1"/>
    </source>
</evidence>
<evidence type="ECO:0000256" key="1">
    <source>
        <dbReference type="ARBA" id="ARBA00010587"/>
    </source>
</evidence>
<reference evidence="7" key="1">
    <citation type="submission" date="2016-07" db="EMBL/GenBank/DDBJ databases">
        <authorList>
            <person name="Florea S."/>
            <person name="Webb J.S."/>
            <person name="Jaromczyk J."/>
            <person name="Schardl C.L."/>
        </authorList>
    </citation>
    <scope>NUCLEOTIDE SEQUENCE [LARGE SCALE GENOMIC DNA]</scope>
    <source>
        <strain evidence="7">MV-1</strain>
    </source>
</reference>
<keyword evidence="3" id="KW-0479">Metal-binding</keyword>
<keyword evidence="7" id="KW-1185">Reference proteome</keyword>
<dbReference type="PANTHER" id="PTHR37164:SF1">
    <property type="entry name" value="BACTERIOHEMERYTHRIN"/>
    <property type="match status" value="1"/>
</dbReference>
<keyword evidence="2" id="KW-0561">Oxygen transport</keyword>
<accession>A0A1E5QB62</accession>
<protein>
    <recommendedName>
        <fullName evidence="5">Hemerythrin-like domain-containing protein</fullName>
    </recommendedName>
</protein>
<evidence type="ECO:0000256" key="2">
    <source>
        <dbReference type="ARBA" id="ARBA00022621"/>
    </source>
</evidence>
<dbReference type="AlphaFoldDB" id="A0A1E5QB62"/>
<sequence length="133" mass="14919">MLDTFLTGHPVIDGEHKKIVNAINSVADAVAAGEYDRCATLLDDFLKICIDHFKSEEDLLGKLGYPRLKDHALFHGELVLKAKAVKVLCMDQRNPDRIDRCFQEMATLLIEDVVKGDLQFVSFLKDKGVVSPY</sequence>
<dbReference type="InterPro" id="IPR012312">
    <property type="entry name" value="Hemerythrin-like"/>
</dbReference>
<dbReference type="InterPro" id="IPR012827">
    <property type="entry name" value="Hemerythrin_metal-bd"/>
</dbReference>
<dbReference type="EMBL" id="MCGG01000008">
    <property type="protein sequence ID" value="OEJ69191.1"/>
    <property type="molecule type" value="Genomic_DNA"/>
</dbReference>
<keyword evidence="4" id="KW-0408">Iron</keyword>
<keyword evidence="2" id="KW-0813">Transport</keyword>
<dbReference type="GO" id="GO:0005344">
    <property type="term" value="F:oxygen carrier activity"/>
    <property type="evidence" value="ECO:0007669"/>
    <property type="project" value="UniProtKB-KW"/>
</dbReference>
<feature type="domain" description="Hemerythrin-like" evidence="5">
    <location>
        <begin position="10"/>
        <end position="113"/>
    </location>
</feature>
<dbReference type="Gene3D" id="1.20.120.50">
    <property type="entry name" value="Hemerythrin-like"/>
    <property type="match status" value="1"/>
</dbReference>
<dbReference type="InterPro" id="IPR035938">
    <property type="entry name" value="Hemerythrin-like_sf"/>
</dbReference>
<dbReference type="InterPro" id="IPR016131">
    <property type="entry name" value="Haemerythrin_Fe_BS"/>
</dbReference>
<name>A0A1E5QB62_9PROT</name>
<dbReference type="Pfam" id="PF01814">
    <property type="entry name" value="Hemerythrin"/>
    <property type="match status" value="1"/>
</dbReference>
<dbReference type="SUPFAM" id="SSF47188">
    <property type="entry name" value="Hemerythrin-like"/>
    <property type="match status" value="1"/>
</dbReference>
<evidence type="ECO:0000256" key="4">
    <source>
        <dbReference type="ARBA" id="ARBA00023004"/>
    </source>
</evidence>
<dbReference type="InterPro" id="IPR050669">
    <property type="entry name" value="Hemerythrin"/>
</dbReference>
<dbReference type="Proteomes" id="UP000095347">
    <property type="component" value="Unassembled WGS sequence"/>
</dbReference>
<proteinExistence type="inferred from homology"/>
<dbReference type="GO" id="GO:0046872">
    <property type="term" value="F:metal ion binding"/>
    <property type="evidence" value="ECO:0007669"/>
    <property type="project" value="UniProtKB-KW"/>
</dbReference>
<organism evidence="6 7">
    <name type="scientific">Magnetovibrio blakemorei</name>
    <dbReference type="NCBI Taxonomy" id="28181"/>
    <lineage>
        <taxon>Bacteria</taxon>
        <taxon>Pseudomonadati</taxon>
        <taxon>Pseudomonadota</taxon>
        <taxon>Alphaproteobacteria</taxon>
        <taxon>Rhodospirillales</taxon>
        <taxon>Magnetovibrionaceae</taxon>
        <taxon>Magnetovibrio</taxon>
    </lineage>
</organism>
<dbReference type="NCBIfam" id="TIGR02481">
    <property type="entry name" value="hemeryth_dom"/>
    <property type="match status" value="1"/>
</dbReference>
<comment type="similarity">
    <text evidence="1">Belongs to the hemerythrin family.</text>
</comment>
<dbReference type="STRING" id="28181.BEN30_03605"/>